<dbReference type="PANTHER" id="PTHR10291">
    <property type="entry name" value="DEHYDRODOLICHYL DIPHOSPHATE SYNTHASE FAMILY MEMBER"/>
    <property type="match status" value="1"/>
</dbReference>
<dbReference type="NCBIfam" id="TIGR00055">
    <property type="entry name" value="uppS"/>
    <property type="match status" value="1"/>
</dbReference>
<feature type="active site" evidence="2">
    <location>
        <position position="14"/>
    </location>
</feature>
<dbReference type="STRING" id="1802595.A2134_00895"/>
<reference evidence="3 4" key="1">
    <citation type="journal article" date="2016" name="Nat. Commun.">
        <title>Thousands of microbial genomes shed light on interconnected biogeochemical processes in an aquifer system.</title>
        <authorList>
            <person name="Anantharaman K."/>
            <person name="Brown C.T."/>
            <person name="Hug L.A."/>
            <person name="Sharon I."/>
            <person name="Castelle C.J."/>
            <person name="Probst A.J."/>
            <person name="Thomas B.C."/>
            <person name="Singh A."/>
            <person name="Wilkins M.J."/>
            <person name="Karaoz U."/>
            <person name="Brodie E.L."/>
            <person name="Williams K.H."/>
            <person name="Hubbard S.S."/>
            <person name="Banfield J.F."/>
        </authorList>
    </citation>
    <scope>NUCLEOTIDE SEQUENCE [LARGE SCALE GENOMIC DNA]</scope>
</reference>
<dbReference type="PANTHER" id="PTHR10291:SF0">
    <property type="entry name" value="DEHYDRODOLICHYL DIPHOSPHATE SYNTHASE 2"/>
    <property type="match status" value="1"/>
</dbReference>
<protein>
    <recommendedName>
        <fullName evidence="2">Isoprenyl transferase</fullName>
        <ecNumber evidence="2">2.5.1.-</ecNumber>
    </recommendedName>
</protein>
<dbReference type="Pfam" id="PF01255">
    <property type="entry name" value="Prenyltransf"/>
    <property type="match status" value="1"/>
</dbReference>
<feature type="active site" description="Proton acceptor" evidence="2">
    <location>
        <position position="62"/>
    </location>
</feature>
<sequence>MNEILPIHVAIIMDGNRRWAKKHKVNPIEGHRKGVDTLIKIVEEAVRIGIKYLTVYALSTENLKNRTKSEVLALLKLIEEGFTKHLPRLKKEGARLNCIGDVKTLPISTQMIINRAIDELKGGKNVVITVAINYGGRDEILRAANNLTVEKRPFSESQFEDQLYTAGMPDPNIVIRTGGHKRLSNFLLWQSSYSELYFTDVLWPDFDAKELGRAIKSLKTGVRNWGR</sequence>
<feature type="binding site" evidence="2">
    <location>
        <begin position="59"/>
        <end position="61"/>
    </location>
    <ligand>
        <name>substrate</name>
    </ligand>
</feature>
<comment type="function">
    <text evidence="2">Catalyzes the condensation of isopentenyl diphosphate (IPP) with allylic pyrophosphates generating different type of terpenoids.</text>
</comment>
<organism evidence="3 4">
    <name type="scientific">Candidatus Woykebacteria bacterium RBG_16_39_9b</name>
    <dbReference type="NCBI Taxonomy" id="1802595"/>
    <lineage>
        <taxon>Bacteria</taxon>
        <taxon>Candidatus Woykeibacteriota</taxon>
    </lineage>
</organism>
<dbReference type="InterPro" id="IPR001441">
    <property type="entry name" value="UPP_synth-like"/>
</dbReference>
<dbReference type="SUPFAM" id="SSF64005">
    <property type="entry name" value="Undecaprenyl diphosphate synthase"/>
    <property type="match status" value="1"/>
</dbReference>
<dbReference type="InterPro" id="IPR036424">
    <property type="entry name" value="UPP_synth-like_sf"/>
</dbReference>
<dbReference type="HAMAP" id="MF_01139">
    <property type="entry name" value="ISPT"/>
    <property type="match status" value="1"/>
</dbReference>
<dbReference type="EC" id="2.5.1.-" evidence="2"/>
<keyword evidence="2" id="KW-0479">Metal-binding</keyword>
<feature type="binding site" evidence="2">
    <location>
        <position position="66"/>
    </location>
    <ligand>
        <name>substrate</name>
    </ligand>
</feature>
<comment type="similarity">
    <text evidence="2">Belongs to the UPP synthase family.</text>
</comment>
<comment type="subunit">
    <text evidence="2">Homodimer.</text>
</comment>
<comment type="cofactor">
    <cofactor evidence="2">
        <name>Mg(2+)</name>
        <dbReference type="ChEBI" id="CHEBI:18420"/>
    </cofactor>
    <text evidence="2">Binds 2 magnesium ions per subunit.</text>
</comment>
<feature type="binding site" evidence="2">
    <location>
        <position position="195"/>
    </location>
    <ligand>
        <name>Mg(2+)</name>
        <dbReference type="ChEBI" id="CHEBI:18420"/>
    </ligand>
</feature>
<evidence type="ECO:0000313" key="4">
    <source>
        <dbReference type="Proteomes" id="UP000178162"/>
    </source>
</evidence>
<dbReference type="GO" id="GO:0000287">
    <property type="term" value="F:magnesium ion binding"/>
    <property type="evidence" value="ECO:0007669"/>
    <property type="project" value="UniProtKB-UniRule"/>
</dbReference>
<dbReference type="GO" id="GO:0016094">
    <property type="term" value="P:polyprenol biosynthetic process"/>
    <property type="evidence" value="ECO:0007669"/>
    <property type="project" value="TreeGrafter"/>
</dbReference>
<feature type="binding site" evidence="2">
    <location>
        <position position="14"/>
    </location>
    <ligand>
        <name>Mg(2+)</name>
        <dbReference type="ChEBI" id="CHEBI:18420"/>
    </ligand>
</feature>
<evidence type="ECO:0000256" key="2">
    <source>
        <dbReference type="HAMAP-Rule" id="MF_01139"/>
    </source>
</evidence>
<dbReference type="AlphaFoldDB" id="A0A1G1WEM1"/>
<keyword evidence="2" id="KW-0460">Magnesium</keyword>
<keyword evidence="1 2" id="KW-0808">Transferase</keyword>
<dbReference type="CDD" id="cd00475">
    <property type="entry name" value="Cis_IPPS"/>
    <property type="match status" value="1"/>
</dbReference>
<evidence type="ECO:0000313" key="3">
    <source>
        <dbReference type="EMBL" id="OGY26146.1"/>
    </source>
</evidence>
<dbReference type="GO" id="GO:0045547">
    <property type="term" value="F:ditrans,polycis-polyprenyl diphosphate synthase [(2E,6E)-farnesyl diphosphate specific] activity"/>
    <property type="evidence" value="ECO:0007669"/>
    <property type="project" value="TreeGrafter"/>
</dbReference>
<feature type="binding site" evidence="2">
    <location>
        <position position="176"/>
    </location>
    <ligand>
        <name>substrate</name>
    </ligand>
</feature>
<dbReference type="EMBL" id="MHCR01000001">
    <property type="protein sequence ID" value="OGY26146.1"/>
    <property type="molecule type" value="Genomic_DNA"/>
</dbReference>
<dbReference type="Gene3D" id="3.40.1180.10">
    <property type="entry name" value="Decaprenyl diphosphate synthase-like"/>
    <property type="match status" value="1"/>
</dbReference>
<evidence type="ECO:0000256" key="1">
    <source>
        <dbReference type="ARBA" id="ARBA00022679"/>
    </source>
</evidence>
<proteinExistence type="inferred from homology"/>
<comment type="caution">
    <text evidence="3">The sequence shown here is derived from an EMBL/GenBank/DDBJ whole genome shotgun (WGS) entry which is preliminary data.</text>
</comment>
<dbReference type="Proteomes" id="UP000178162">
    <property type="component" value="Unassembled WGS sequence"/>
</dbReference>
<feature type="binding site" evidence="2">
    <location>
        <begin position="182"/>
        <end position="184"/>
    </location>
    <ligand>
        <name>substrate</name>
    </ligand>
</feature>
<feature type="binding site" evidence="2">
    <location>
        <position position="19"/>
    </location>
    <ligand>
        <name>substrate</name>
    </ligand>
</feature>
<gene>
    <name evidence="3" type="ORF">A2134_00895</name>
</gene>
<feature type="binding site" evidence="2">
    <location>
        <begin position="15"/>
        <end position="18"/>
    </location>
    <ligand>
        <name>substrate</name>
    </ligand>
</feature>
<comment type="caution">
    <text evidence="2">Lacks conserved residue(s) required for the propagation of feature annotation.</text>
</comment>
<name>A0A1G1WEM1_9BACT</name>
<feature type="binding site" evidence="2">
    <location>
        <position position="31"/>
    </location>
    <ligand>
        <name>substrate</name>
    </ligand>
</feature>
<accession>A0A1G1WEM1</accession>